<dbReference type="AlphaFoldDB" id="A0A3M6X4S6"/>
<dbReference type="Proteomes" id="UP000281245">
    <property type="component" value="Unassembled WGS sequence"/>
</dbReference>
<name>A0A3M6X4S6_HORWE</name>
<dbReference type="EMBL" id="QWIJ01000200">
    <property type="protein sequence ID" value="RMX85797.1"/>
    <property type="molecule type" value="Genomic_DNA"/>
</dbReference>
<evidence type="ECO:0000313" key="1">
    <source>
        <dbReference type="EMBL" id="RMX85797.1"/>
    </source>
</evidence>
<evidence type="ECO:0000313" key="2">
    <source>
        <dbReference type="Proteomes" id="UP000281245"/>
    </source>
</evidence>
<dbReference type="OrthoDB" id="10406025at2759"/>
<gene>
    <name evidence="1" type="ORF">D0869_03557</name>
</gene>
<proteinExistence type="predicted"/>
<reference evidence="1 2" key="1">
    <citation type="journal article" date="2018" name="BMC Genomics">
        <title>Genomic evidence for intraspecific hybridization in a clonal and extremely halotolerant yeast.</title>
        <authorList>
            <person name="Gostincar C."/>
            <person name="Stajich J.E."/>
            <person name="Zupancic J."/>
            <person name="Zalar P."/>
            <person name="Gunde-Cimerman N."/>
        </authorList>
    </citation>
    <scope>NUCLEOTIDE SEQUENCE [LARGE SCALE GENOMIC DNA]</scope>
    <source>
        <strain evidence="1 2">EXF-6656</strain>
    </source>
</reference>
<organism evidence="1 2">
    <name type="scientific">Hortaea werneckii</name>
    <name type="common">Black yeast</name>
    <name type="synonym">Cladosporium werneckii</name>
    <dbReference type="NCBI Taxonomy" id="91943"/>
    <lineage>
        <taxon>Eukaryota</taxon>
        <taxon>Fungi</taxon>
        <taxon>Dikarya</taxon>
        <taxon>Ascomycota</taxon>
        <taxon>Pezizomycotina</taxon>
        <taxon>Dothideomycetes</taxon>
        <taxon>Dothideomycetidae</taxon>
        <taxon>Mycosphaerellales</taxon>
        <taxon>Teratosphaeriaceae</taxon>
        <taxon>Hortaea</taxon>
    </lineage>
</organism>
<comment type="caution">
    <text evidence="1">The sequence shown here is derived from an EMBL/GenBank/DDBJ whole genome shotgun (WGS) entry which is preliminary data.</text>
</comment>
<accession>A0A3M6X4S6</accession>
<protein>
    <submittedName>
        <fullName evidence="1">Uncharacterized protein</fullName>
    </submittedName>
</protein>
<sequence length="205" mass="23352">MSSRCCKVTSRCQASPGQSRPSLLLYLPEELSNHIYDYVAHSSKEGLIFSHDFFSRGLLPCPRHATNYDPSSCLFMELAYKLHYHVYHIQRTLRPLLLSGAGRKSIFRVDISGCLTSQRIQASVKQLTESTAAARTPNNRHFNKHGILFAWLAKQYRHYSSDAEQRFWEKIYWAFAGATEEIDGIRMRAFGMETLELPGGGFALV</sequence>